<feature type="region of interest" description="Disordered" evidence="1">
    <location>
        <begin position="109"/>
        <end position="142"/>
    </location>
</feature>
<gene>
    <name evidence="2" type="ORF">MNEG_14524</name>
</gene>
<feature type="compositionally biased region" description="Gly residues" evidence="1">
    <location>
        <begin position="222"/>
        <end position="233"/>
    </location>
</feature>
<organism evidence="2 3">
    <name type="scientific">Monoraphidium neglectum</name>
    <dbReference type="NCBI Taxonomy" id="145388"/>
    <lineage>
        <taxon>Eukaryota</taxon>
        <taxon>Viridiplantae</taxon>
        <taxon>Chlorophyta</taxon>
        <taxon>core chlorophytes</taxon>
        <taxon>Chlorophyceae</taxon>
        <taxon>CS clade</taxon>
        <taxon>Sphaeropleales</taxon>
        <taxon>Selenastraceae</taxon>
        <taxon>Monoraphidium</taxon>
    </lineage>
</organism>
<feature type="compositionally biased region" description="Basic and acidic residues" evidence="1">
    <location>
        <begin position="205"/>
        <end position="216"/>
    </location>
</feature>
<protein>
    <submittedName>
        <fullName evidence="2">Uncharacterized protein</fullName>
    </submittedName>
</protein>
<dbReference type="GeneID" id="25732095"/>
<dbReference type="OrthoDB" id="540296at2759"/>
<dbReference type="AlphaFoldDB" id="A0A0D2KC50"/>
<evidence type="ECO:0000256" key="1">
    <source>
        <dbReference type="SAM" id="MobiDB-lite"/>
    </source>
</evidence>
<name>A0A0D2KC50_9CHLO</name>
<dbReference type="KEGG" id="mng:MNEG_14524"/>
<accession>A0A0D2KC50</accession>
<feature type="compositionally biased region" description="Gly residues" evidence="1">
    <location>
        <begin position="125"/>
        <end position="137"/>
    </location>
</feature>
<dbReference type="RefSeq" id="XP_013892458.1">
    <property type="nucleotide sequence ID" value="XM_014037004.1"/>
</dbReference>
<sequence length="393" mass="40927">MQASAAPLTLLHASERRLPDAAPEVAGRLEAGGLSMAFLNNSSSRWESLVEPWLVRVALSDPINPIFKSARTTFLQVESEEPVKVNFHPSCLLTIGDCLAFSRELSTTQPCGGGQAAAPGPATADGGGFASGSGSRGHGAVTGAHVVPERGDEISLKRAGSFQPPARLMSLERPSQQPPLHGSRVQTPPLRRALSGSVSFAPDGAARRGDARRETDDATGGDDAGGGGAAGAGAGAPVVVREAPPSMHEQMALGSCITSRVPQRYLIQNLTGSHIWYWAPPHNDDGDAGPAVAQQDGAGSRLRPAGRKVFLAAHRSEELKVSPVPQKVVLAAADGTVISEGRQHVICLQLEGRWMPLENVSVDAVGKYRYAARDPIGAAPLPRLGTPHLPGAA</sequence>
<evidence type="ECO:0000313" key="3">
    <source>
        <dbReference type="Proteomes" id="UP000054498"/>
    </source>
</evidence>
<dbReference type="Proteomes" id="UP000054498">
    <property type="component" value="Unassembled WGS sequence"/>
</dbReference>
<feature type="region of interest" description="Disordered" evidence="1">
    <location>
        <begin position="193"/>
        <end position="233"/>
    </location>
</feature>
<dbReference type="EMBL" id="KK104772">
    <property type="protein sequence ID" value="KIY93438.1"/>
    <property type="molecule type" value="Genomic_DNA"/>
</dbReference>
<proteinExistence type="predicted"/>
<evidence type="ECO:0000313" key="2">
    <source>
        <dbReference type="EMBL" id="KIY93438.1"/>
    </source>
</evidence>
<keyword evidence="3" id="KW-1185">Reference proteome</keyword>
<reference evidence="2 3" key="1">
    <citation type="journal article" date="2013" name="BMC Genomics">
        <title>Reconstruction of the lipid metabolism for the microalga Monoraphidium neglectum from its genome sequence reveals characteristics suitable for biofuel production.</title>
        <authorList>
            <person name="Bogen C."/>
            <person name="Al-Dilaimi A."/>
            <person name="Albersmeier A."/>
            <person name="Wichmann J."/>
            <person name="Grundmann M."/>
            <person name="Rupp O."/>
            <person name="Lauersen K.J."/>
            <person name="Blifernez-Klassen O."/>
            <person name="Kalinowski J."/>
            <person name="Goesmann A."/>
            <person name="Mussgnug J.H."/>
            <person name="Kruse O."/>
        </authorList>
    </citation>
    <scope>NUCLEOTIDE SEQUENCE [LARGE SCALE GENOMIC DNA]</scope>
    <source>
        <strain evidence="2 3">SAG 48.87</strain>
    </source>
</reference>